<dbReference type="SUPFAM" id="SSF46689">
    <property type="entry name" value="Homeodomain-like"/>
    <property type="match status" value="1"/>
</dbReference>
<evidence type="ECO:0000256" key="1">
    <source>
        <dbReference type="ARBA" id="ARBA00023125"/>
    </source>
</evidence>
<proteinExistence type="predicted"/>
<feature type="domain" description="HTH CENPB-type" evidence="3">
    <location>
        <begin position="280"/>
        <end position="329"/>
    </location>
</feature>
<keyword evidence="1" id="KW-0238">DNA-binding</keyword>
<accession>A0A6A4XLY3</accession>
<dbReference type="Gene3D" id="1.10.10.60">
    <property type="entry name" value="Homeodomain-like"/>
    <property type="match status" value="2"/>
</dbReference>
<comment type="caution">
    <text evidence="4">The sequence shown here is derived from an EMBL/GenBank/DDBJ whole genome shotgun (WGS) entry which is preliminary data.</text>
</comment>
<dbReference type="PROSITE" id="PS51253">
    <property type="entry name" value="HTH_CENPB"/>
    <property type="match status" value="1"/>
</dbReference>
<dbReference type="AlphaFoldDB" id="A0A6A4XLY3"/>
<feature type="region of interest" description="Disordered" evidence="2">
    <location>
        <begin position="38"/>
        <end position="73"/>
    </location>
</feature>
<feature type="compositionally biased region" description="Polar residues" evidence="2">
    <location>
        <begin position="52"/>
        <end position="67"/>
    </location>
</feature>
<sequence length="329" mass="36832">MGDRASTVPVALATNEDERVVDLDSLLAQRDYVRDDDDVVETAHEYTPGSPPSSTLMAKRPNQSGSQEKLKKKVKIEPPKKGLNLAESVFKGMKIQVDAQAEMSTALVDSKAKEFEYKVEQDAREGIINAASERIGDTNDPEYQSCVRTIHEKCHKICKHWDVLDEVMGDRASTVPVALATNEDERVVDLDSLLAQRDYGTDLPPTWKRGRVCLKFQKSCNIRTTSLLKMKQRMTLADKSNLLAEHKRNPQATYSDLAKWAHQAFGLASTPTKSTIGKALKQDFSKVKSPELEAELLQWVLRCEELGVCLTGELIREHAKEIAERLNLP</sequence>
<evidence type="ECO:0000313" key="4">
    <source>
        <dbReference type="EMBL" id="KAF0683915.1"/>
    </source>
</evidence>
<name>A0A6A4XLY3_9STRA</name>
<feature type="non-terminal residue" evidence="4">
    <location>
        <position position="329"/>
    </location>
</feature>
<dbReference type="GO" id="GO:0003677">
    <property type="term" value="F:DNA binding"/>
    <property type="evidence" value="ECO:0007669"/>
    <property type="project" value="UniProtKB-KW"/>
</dbReference>
<dbReference type="InterPro" id="IPR009057">
    <property type="entry name" value="Homeodomain-like_sf"/>
</dbReference>
<gene>
    <name evidence="4" type="ORF">As57867_024003</name>
</gene>
<protein>
    <recommendedName>
        <fullName evidence="3">HTH CENPB-type domain-containing protein</fullName>
    </recommendedName>
</protein>
<organism evidence="4">
    <name type="scientific">Aphanomyces stellatus</name>
    <dbReference type="NCBI Taxonomy" id="120398"/>
    <lineage>
        <taxon>Eukaryota</taxon>
        <taxon>Sar</taxon>
        <taxon>Stramenopiles</taxon>
        <taxon>Oomycota</taxon>
        <taxon>Saprolegniomycetes</taxon>
        <taxon>Saprolegniales</taxon>
        <taxon>Verrucalvaceae</taxon>
        <taxon>Aphanomyces</taxon>
    </lineage>
</organism>
<evidence type="ECO:0000259" key="3">
    <source>
        <dbReference type="PROSITE" id="PS51253"/>
    </source>
</evidence>
<dbReference type="EMBL" id="VJMH01007340">
    <property type="protein sequence ID" value="KAF0683915.1"/>
    <property type="molecule type" value="Genomic_DNA"/>
</dbReference>
<dbReference type="Pfam" id="PF03221">
    <property type="entry name" value="HTH_Tnp_Tc5"/>
    <property type="match status" value="1"/>
</dbReference>
<evidence type="ECO:0000256" key="2">
    <source>
        <dbReference type="SAM" id="MobiDB-lite"/>
    </source>
</evidence>
<dbReference type="InterPro" id="IPR006600">
    <property type="entry name" value="HTH_CenpB_DNA-bd_dom"/>
</dbReference>
<reference evidence="4" key="1">
    <citation type="submission" date="2019-06" db="EMBL/GenBank/DDBJ databases">
        <title>Genomics analysis of Aphanomyces spp. identifies a new class of oomycete effector associated with host adaptation.</title>
        <authorList>
            <person name="Gaulin E."/>
        </authorList>
    </citation>
    <scope>NUCLEOTIDE SEQUENCE</scope>
    <source>
        <strain evidence="4">CBS 578.67</strain>
    </source>
</reference>
<dbReference type="OrthoDB" id="90327at2759"/>